<evidence type="ECO:0000313" key="4">
    <source>
        <dbReference type="EMBL" id="KFH41680.1"/>
    </source>
</evidence>
<sequence>MNALTRSFTRLAVRPAGAATKSSRTFTTLSPHRPTVLPSAITTRLPTSFTPSAGAGADLVPTAAITRHPALQAIRCGPRNTMNGATRMVQKRRSGFLVRKRSRTGRKILLRRRMKGRREIAQ</sequence>
<keyword evidence="2" id="KW-0689">Ribosomal protein</keyword>
<dbReference type="Pfam" id="PF00468">
    <property type="entry name" value="Ribosomal_L34"/>
    <property type="match status" value="1"/>
</dbReference>
<dbReference type="GO" id="GO:1990904">
    <property type="term" value="C:ribonucleoprotein complex"/>
    <property type="evidence" value="ECO:0007669"/>
    <property type="project" value="UniProtKB-KW"/>
</dbReference>
<dbReference type="Gene3D" id="1.10.287.3980">
    <property type="match status" value="1"/>
</dbReference>
<evidence type="ECO:0000313" key="5">
    <source>
        <dbReference type="Proteomes" id="UP000029964"/>
    </source>
</evidence>
<dbReference type="GO" id="GO:0006412">
    <property type="term" value="P:translation"/>
    <property type="evidence" value="ECO:0007669"/>
    <property type="project" value="InterPro"/>
</dbReference>
<evidence type="ECO:0000256" key="1">
    <source>
        <dbReference type="ARBA" id="ARBA00010111"/>
    </source>
</evidence>
<keyword evidence="5" id="KW-1185">Reference proteome</keyword>
<dbReference type="OrthoDB" id="431691at2759"/>
<evidence type="ECO:0000256" key="3">
    <source>
        <dbReference type="ARBA" id="ARBA00023274"/>
    </source>
</evidence>
<evidence type="ECO:0000256" key="2">
    <source>
        <dbReference type="ARBA" id="ARBA00022980"/>
    </source>
</evidence>
<comment type="similarity">
    <text evidence="1">Belongs to the bacterial ribosomal protein bL34 family.</text>
</comment>
<gene>
    <name evidence="4" type="ORF">ACRE_076020</name>
</gene>
<dbReference type="HOGENOM" id="CLU_129938_0_0_1"/>
<protein>
    <submittedName>
        <fullName evidence="4">Uncharacterized protein</fullName>
    </submittedName>
</protein>
<dbReference type="AlphaFoldDB" id="A0A086SX48"/>
<name>A0A086SX48_HAPC1</name>
<keyword evidence="3" id="KW-0687">Ribonucleoprotein</keyword>
<accession>A0A086SX48</accession>
<proteinExistence type="inferred from homology"/>
<dbReference type="Proteomes" id="UP000029964">
    <property type="component" value="Unassembled WGS sequence"/>
</dbReference>
<dbReference type="InterPro" id="IPR000271">
    <property type="entry name" value="Ribosomal_bL34"/>
</dbReference>
<dbReference type="GO" id="GO:0005840">
    <property type="term" value="C:ribosome"/>
    <property type="evidence" value="ECO:0007669"/>
    <property type="project" value="UniProtKB-KW"/>
</dbReference>
<reference evidence="5" key="1">
    <citation type="journal article" date="2014" name="Genome Announc.">
        <title>Genome sequence and annotation of Acremonium chrysogenum, producer of the beta-lactam antibiotic cephalosporin C.</title>
        <authorList>
            <person name="Terfehr D."/>
            <person name="Dahlmann T.A."/>
            <person name="Specht T."/>
            <person name="Zadra I."/>
            <person name="Kuernsteiner H."/>
            <person name="Kueck U."/>
        </authorList>
    </citation>
    <scope>NUCLEOTIDE SEQUENCE [LARGE SCALE GENOMIC DNA]</scope>
    <source>
        <strain evidence="5">ATCC 11550 / CBS 779.69 / DSM 880 / IAM 14645 / JCM 23072 / IMI 49137</strain>
    </source>
</reference>
<organism evidence="4 5">
    <name type="scientific">Hapsidospora chrysogenum (strain ATCC 11550 / CBS 779.69 / DSM 880 / IAM 14645 / JCM 23072 / IMI 49137)</name>
    <name type="common">Acremonium chrysogenum</name>
    <dbReference type="NCBI Taxonomy" id="857340"/>
    <lineage>
        <taxon>Eukaryota</taxon>
        <taxon>Fungi</taxon>
        <taxon>Dikarya</taxon>
        <taxon>Ascomycota</taxon>
        <taxon>Pezizomycotina</taxon>
        <taxon>Sordariomycetes</taxon>
        <taxon>Hypocreomycetidae</taxon>
        <taxon>Hypocreales</taxon>
        <taxon>Bionectriaceae</taxon>
        <taxon>Hapsidospora</taxon>
    </lineage>
</organism>
<dbReference type="GO" id="GO:0003735">
    <property type="term" value="F:structural constituent of ribosome"/>
    <property type="evidence" value="ECO:0007669"/>
    <property type="project" value="InterPro"/>
</dbReference>
<comment type="caution">
    <text evidence="4">The sequence shown here is derived from an EMBL/GenBank/DDBJ whole genome shotgun (WGS) entry which is preliminary data.</text>
</comment>
<dbReference type="EMBL" id="JPKY01000119">
    <property type="protein sequence ID" value="KFH41680.1"/>
    <property type="molecule type" value="Genomic_DNA"/>
</dbReference>
<dbReference type="STRING" id="857340.A0A086SX48"/>